<feature type="region of interest" description="Disordered" evidence="10">
    <location>
        <begin position="63"/>
        <end position="93"/>
    </location>
</feature>
<protein>
    <recommendedName>
        <fullName evidence="3">Nucleotide exchange factor SIL1</fullName>
    </recommendedName>
</protein>
<dbReference type="GO" id="GO:0000774">
    <property type="term" value="F:adenyl-nucleotide exchange factor activity"/>
    <property type="evidence" value="ECO:0007669"/>
    <property type="project" value="TreeGrafter"/>
</dbReference>
<feature type="chain" id="PRO_5025522938" description="Nucleotide exchange factor SIL1" evidence="11">
    <location>
        <begin position="21"/>
        <end position="448"/>
    </location>
</feature>
<accession>A0A6B2E540</accession>
<dbReference type="EMBL" id="GIFK01000528">
    <property type="protein sequence ID" value="NBJ58231.1"/>
    <property type="molecule type" value="Transcribed_RNA"/>
</dbReference>
<keyword evidence="5 11" id="KW-0732">Signal</keyword>
<evidence type="ECO:0000256" key="3">
    <source>
        <dbReference type="ARBA" id="ARBA00015352"/>
    </source>
</evidence>
<evidence type="ECO:0000256" key="9">
    <source>
        <dbReference type="ARBA" id="ARBA00023180"/>
    </source>
</evidence>
<dbReference type="AlphaFoldDB" id="A0A6B2E540"/>
<dbReference type="GO" id="GO:0015031">
    <property type="term" value="P:protein transport"/>
    <property type="evidence" value="ECO:0007669"/>
    <property type="project" value="UniProtKB-KW"/>
</dbReference>
<evidence type="ECO:0000256" key="6">
    <source>
        <dbReference type="ARBA" id="ARBA00022824"/>
    </source>
</evidence>
<evidence type="ECO:0000256" key="11">
    <source>
        <dbReference type="SAM" id="SignalP"/>
    </source>
</evidence>
<name>A0A6B2E540_9DIPT</name>
<dbReference type="SUPFAM" id="SSF48371">
    <property type="entry name" value="ARM repeat"/>
    <property type="match status" value="1"/>
</dbReference>
<dbReference type="PANTHER" id="PTHR19316">
    <property type="entry name" value="PROTEIN FOLDING REGULATOR"/>
    <property type="match status" value="1"/>
</dbReference>
<comment type="subcellular location">
    <subcellularLocation>
        <location evidence="1">Endoplasmic reticulum lumen</location>
    </subcellularLocation>
</comment>
<proteinExistence type="inferred from homology"/>
<dbReference type="InterPro" id="IPR016024">
    <property type="entry name" value="ARM-type_fold"/>
</dbReference>
<evidence type="ECO:0000256" key="8">
    <source>
        <dbReference type="ARBA" id="ARBA00023010"/>
    </source>
</evidence>
<evidence type="ECO:0000256" key="10">
    <source>
        <dbReference type="SAM" id="MobiDB-lite"/>
    </source>
</evidence>
<dbReference type="PANTHER" id="PTHR19316:SF35">
    <property type="entry name" value="NUCLEOTIDE EXCHANGE FACTOR SIL1"/>
    <property type="match status" value="1"/>
</dbReference>
<reference evidence="12" key="1">
    <citation type="submission" date="2019-10" db="EMBL/GenBank/DDBJ databases">
        <title>Short sand fly seasons in Tbilisi, Georgia, hinder development of host immunity to saliva of the visceral leishmaniasis vector Phlebotomus kandelakii.</title>
        <authorList>
            <person name="Oliveira F."/>
            <person name="Giorgobiani E."/>
            <person name="Guimaraes-Costa A.B."/>
            <person name="Abdeladhim M."/>
            <person name="Oristian J."/>
            <person name="Tskhvaradze L."/>
            <person name="Tsertsvadze N."/>
            <person name="Zakalashvili M."/>
            <person name="Valenzuela J.G."/>
            <person name="Kamhawi S."/>
        </authorList>
    </citation>
    <scope>NUCLEOTIDE SEQUENCE</scope>
    <source>
        <strain evidence="12">Wild-capture in Tbilisi</strain>
        <tissue evidence="12">Salivary glands</tissue>
    </source>
</reference>
<evidence type="ECO:0000256" key="2">
    <source>
        <dbReference type="ARBA" id="ARBA00010588"/>
    </source>
</evidence>
<keyword evidence="4" id="KW-0813">Transport</keyword>
<keyword evidence="8" id="KW-0811">Translocation</keyword>
<evidence type="ECO:0000256" key="7">
    <source>
        <dbReference type="ARBA" id="ARBA00022927"/>
    </source>
</evidence>
<evidence type="ECO:0000256" key="4">
    <source>
        <dbReference type="ARBA" id="ARBA00022448"/>
    </source>
</evidence>
<keyword evidence="6" id="KW-0256">Endoplasmic reticulum</keyword>
<evidence type="ECO:0000313" key="12">
    <source>
        <dbReference type="EMBL" id="NBJ58231.1"/>
    </source>
</evidence>
<evidence type="ECO:0000256" key="1">
    <source>
        <dbReference type="ARBA" id="ARBA00004319"/>
    </source>
</evidence>
<comment type="similarity">
    <text evidence="2">Belongs to the SIL1 family.</text>
</comment>
<keyword evidence="9" id="KW-0325">Glycoprotein</keyword>
<dbReference type="InterPro" id="IPR011989">
    <property type="entry name" value="ARM-like"/>
</dbReference>
<evidence type="ECO:0000256" key="5">
    <source>
        <dbReference type="ARBA" id="ARBA00022729"/>
    </source>
</evidence>
<organism evidence="12">
    <name type="scientific">Phlebotomus kandelakii</name>
    <dbReference type="NCBI Taxonomy" id="1109342"/>
    <lineage>
        <taxon>Eukaryota</taxon>
        <taxon>Metazoa</taxon>
        <taxon>Ecdysozoa</taxon>
        <taxon>Arthropoda</taxon>
        <taxon>Hexapoda</taxon>
        <taxon>Insecta</taxon>
        <taxon>Pterygota</taxon>
        <taxon>Neoptera</taxon>
        <taxon>Endopterygota</taxon>
        <taxon>Diptera</taxon>
        <taxon>Nematocera</taxon>
        <taxon>Psychodoidea</taxon>
        <taxon>Psychodidae</taxon>
        <taxon>Phlebotomus</taxon>
        <taxon>Larroussius</taxon>
    </lineage>
</organism>
<dbReference type="Gene3D" id="1.25.10.10">
    <property type="entry name" value="Leucine-rich Repeat Variant"/>
    <property type="match status" value="1"/>
</dbReference>
<sequence length="448" mass="51813">MKGGFFVILCFCLAVSVTFCTEENDTFVPTREWQRIKEGQKVPPGLHYRINLETGEKEAKILEQGESESHKSSLTVVEDEVGRDNASERPTHEEALKNIPGDSFEYSPEEMKEIKSKFRTYEDIKHELKDQLNLDVKTDSEIITSFIKRYEGLKKDTVNPEVIKILEELEYLVHQIDNANNFVNQNGIEKVIVPNIANQTNSIIRTKALQLLGAVMQNNPKAQISAFERNIGDHLTRLLATSKLGDELSAATYAIGSLIRKFPLAQKESLTKRGLSVLLDIWTKHVDLKVKIKVLILISDLVRESHDVASQQNEPSEKHVEKFNQYQRVNIEKLLNEYEFCPRFEQLMTSSKTDLTKCTESMERVIHSMQLTKYMCFESWSRSADLRHVLLVLKNRVTWLSSTEKKDPENFEFLLELEDGFHRLQHELYMREEDQQSSESDKSRKDEL</sequence>
<dbReference type="InterPro" id="IPR050693">
    <property type="entry name" value="Hsp70_NEF-Inhibitors"/>
</dbReference>
<keyword evidence="7" id="KW-0653">Protein transport</keyword>
<dbReference type="GO" id="GO:0005788">
    <property type="term" value="C:endoplasmic reticulum lumen"/>
    <property type="evidence" value="ECO:0007669"/>
    <property type="project" value="UniProtKB-SubCell"/>
</dbReference>
<feature type="signal peptide" evidence="11">
    <location>
        <begin position="1"/>
        <end position="20"/>
    </location>
</feature>
<feature type="compositionally biased region" description="Basic and acidic residues" evidence="10">
    <location>
        <begin position="80"/>
        <end position="93"/>
    </location>
</feature>